<comment type="similarity">
    <text evidence="6">Belongs to the CFAP144 family.</text>
</comment>
<keyword evidence="4" id="KW-0206">Cytoskeleton</keyword>
<evidence type="ECO:0000256" key="1">
    <source>
        <dbReference type="ARBA" id="ARBA00004138"/>
    </source>
</evidence>
<evidence type="ECO:0000256" key="3">
    <source>
        <dbReference type="ARBA" id="ARBA00022490"/>
    </source>
</evidence>
<name>A0A3P8WRC9_CYNSE</name>
<protein>
    <submittedName>
        <fullName evidence="7">Family with sequence similarity 183 member A</fullName>
    </submittedName>
</protein>
<dbReference type="Pfam" id="PF14886">
    <property type="entry name" value="FAM183"/>
    <property type="match status" value="1"/>
</dbReference>
<reference evidence="7" key="3">
    <citation type="submission" date="2025-09" db="UniProtKB">
        <authorList>
            <consortium name="Ensembl"/>
        </authorList>
    </citation>
    <scope>IDENTIFICATION</scope>
</reference>
<dbReference type="AlphaFoldDB" id="A0A3P8WRC9"/>
<reference evidence="7" key="2">
    <citation type="submission" date="2025-08" db="UniProtKB">
        <authorList>
            <consortium name="Ensembl"/>
        </authorList>
    </citation>
    <scope>IDENTIFICATION</scope>
</reference>
<dbReference type="GO" id="GO:0097546">
    <property type="term" value="C:ciliary base"/>
    <property type="evidence" value="ECO:0007669"/>
    <property type="project" value="TreeGrafter"/>
</dbReference>
<evidence type="ECO:0000256" key="4">
    <source>
        <dbReference type="ARBA" id="ARBA00023212"/>
    </source>
</evidence>
<dbReference type="PANTHER" id="PTHR33865">
    <property type="entry name" value="PROTEIN FAM183B"/>
    <property type="match status" value="1"/>
</dbReference>
<keyword evidence="8" id="KW-1185">Reference proteome</keyword>
<reference evidence="7 8" key="1">
    <citation type="journal article" date="2014" name="Nat. Genet.">
        <title>Whole-genome sequence of a flatfish provides insights into ZW sex chromosome evolution and adaptation to a benthic lifestyle.</title>
        <authorList>
            <person name="Chen S."/>
            <person name="Zhang G."/>
            <person name="Shao C."/>
            <person name="Huang Q."/>
            <person name="Liu G."/>
            <person name="Zhang P."/>
            <person name="Song W."/>
            <person name="An N."/>
            <person name="Chalopin D."/>
            <person name="Volff J.N."/>
            <person name="Hong Y."/>
            <person name="Li Q."/>
            <person name="Sha Z."/>
            <person name="Zhou H."/>
            <person name="Xie M."/>
            <person name="Yu Q."/>
            <person name="Liu Y."/>
            <person name="Xiang H."/>
            <person name="Wang N."/>
            <person name="Wu K."/>
            <person name="Yang C."/>
            <person name="Zhou Q."/>
            <person name="Liao X."/>
            <person name="Yang L."/>
            <person name="Hu Q."/>
            <person name="Zhang J."/>
            <person name="Meng L."/>
            <person name="Jin L."/>
            <person name="Tian Y."/>
            <person name="Lian J."/>
            <person name="Yang J."/>
            <person name="Miao G."/>
            <person name="Liu S."/>
            <person name="Liang Z."/>
            <person name="Yan F."/>
            <person name="Li Y."/>
            <person name="Sun B."/>
            <person name="Zhang H."/>
            <person name="Zhang J."/>
            <person name="Zhu Y."/>
            <person name="Du M."/>
            <person name="Zhao Y."/>
            <person name="Schartl M."/>
            <person name="Tang Q."/>
            <person name="Wang J."/>
        </authorList>
    </citation>
    <scope>NUCLEOTIDE SEQUENCE</scope>
</reference>
<evidence type="ECO:0000313" key="7">
    <source>
        <dbReference type="Ensembl" id="ENSCSEP00000029329.1"/>
    </source>
</evidence>
<keyword evidence="5" id="KW-0966">Cell projection</keyword>
<dbReference type="GO" id="GO:0005856">
    <property type="term" value="C:cytoskeleton"/>
    <property type="evidence" value="ECO:0007669"/>
    <property type="project" value="UniProtKB-SubCell"/>
</dbReference>
<evidence type="ECO:0000256" key="5">
    <source>
        <dbReference type="ARBA" id="ARBA00023273"/>
    </source>
</evidence>
<keyword evidence="3" id="KW-0963">Cytoplasm</keyword>
<dbReference type="Ensembl" id="ENSCSET00000029730.1">
    <property type="protein sequence ID" value="ENSCSEP00000029329.1"/>
    <property type="gene ID" value="ENSCSEG00000018783.1"/>
</dbReference>
<dbReference type="PANTHER" id="PTHR33865:SF3">
    <property type="entry name" value="PROTEIN FAM183B"/>
    <property type="match status" value="1"/>
</dbReference>
<dbReference type="GeneTree" id="ENSGT01030000238834"/>
<proteinExistence type="inferred from homology"/>
<dbReference type="InterPro" id="IPR029214">
    <property type="entry name" value="CFAP144"/>
</dbReference>
<accession>A0A3P8WRC9</accession>
<evidence type="ECO:0000313" key="8">
    <source>
        <dbReference type="Proteomes" id="UP000265120"/>
    </source>
</evidence>
<organism evidence="7 8">
    <name type="scientific">Cynoglossus semilaevis</name>
    <name type="common">Tongue sole</name>
    <dbReference type="NCBI Taxonomy" id="244447"/>
    <lineage>
        <taxon>Eukaryota</taxon>
        <taxon>Metazoa</taxon>
        <taxon>Chordata</taxon>
        <taxon>Craniata</taxon>
        <taxon>Vertebrata</taxon>
        <taxon>Euteleostomi</taxon>
        <taxon>Actinopterygii</taxon>
        <taxon>Neopterygii</taxon>
        <taxon>Teleostei</taxon>
        <taxon>Neoteleostei</taxon>
        <taxon>Acanthomorphata</taxon>
        <taxon>Carangaria</taxon>
        <taxon>Pleuronectiformes</taxon>
        <taxon>Pleuronectoidei</taxon>
        <taxon>Cynoglossidae</taxon>
        <taxon>Cynoglossinae</taxon>
        <taxon>Cynoglossus</taxon>
    </lineage>
</organism>
<evidence type="ECO:0000256" key="2">
    <source>
        <dbReference type="ARBA" id="ARBA00004245"/>
    </source>
</evidence>
<comment type="subcellular location">
    <subcellularLocation>
        <location evidence="1">Cell projection</location>
        <location evidence="1">Cilium</location>
    </subcellularLocation>
    <subcellularLocation>
        <location evidence="2">Cytoplasm</location>
        <location evidence="2">Cytoskeleton</location>
    </subcellularLocation>
</comment>
<dbReference type="Proteomes" id="UP000265120">
    <property type="component" value="Chromosome 2"/>
</dbReference>
<evidence type="ECO:0000256" key="6">
    <source>
        <dbReference type="ARBA" id="ARBA00034777"/>
    </source>
</evidence>
<sequence length="141" mass="16769">DAFTRSRKLSTKLDTVHQNAIHIETIRKEQRHQRLHTEFSINPRRKLHILPDKPMSRKPPEVIEENSDFIEAFHKARQEPTMKYTMPMTESQEIGWVSAPLVSSNRSDRRLNFCRTSTDITRHKESALRKTKNHTRLDIWQ</sequence>